<dbReference type="InterPro" id="IPR010134">
    <property type="entry name" value="PHA_reg_PhaR"/>
</dbReference>
<dbReference type="Pfam" id="PF05233">
    <property type="entry name" value="PHB_acc"/>
    <property type="match status" value="1"/>
</dbReference>
<gene>
    <name evidence="5" type="primary">phaR</name>
    <name evidence="5" type="ORF">KO353_10420</name>
</gene>
<keyword evidence="1" id="KW-0175">Coiled coil</keyword>
<feature type="coiled-coil region" evidence="1">
    <location>
        <begin position="181"/>
        <end position="208"/>
    </location>
</feature>
<dbReference type="Proteomes" id="UP000694001">
    <property type="component" value="Chromosome"/>
</dbReference>
<feature type="domain" description="PHA accumulation regulator DNA-binding N-terminal" evidence="4">
    <location>
        <begin position="27"/>
        <end position="87"/>
    </location>
</feature>
<evidence type="ECO:0000313" key="6">
    <source>
        <dbReference type="Proteomes" id="UP000694001"/>
    </source>
</evidence>
<evidence type="ECO:0000256" key="2">
    <source>
        <dbReference type="SAM" id="MobiDB-lite"/>
    </source>
</evidence>
<keyword evidence="6" id="KW-1185">Reference proteome</keyword>
<dbReference type="InterPro" id="IPR007897">
    <property type="entry name" value="PHB_accumulat"/>
</dbReference>
<feature type="domain" description="PHB accumulation regulatory" evidence="3">
    <location>
        <begin position="91"/>
        <end position="130"/>
    </location>
</feature>
<reference evidence="5" key="1">
    <citation type="submission" date="2021-06" db="EMBL/GenBank/DDBJ databases">
        <title>Elioraea tepida, sp. nov., a moderately thermophilic aerobic anoxygenic phototrophic bacterium isolated from an alkaline siliceous hot spring mat community in Yellowstone National Park, WY, USA.</title>
        <authorList>
            <person name="Saini M.K."/>
            <person name="Yoshida S."/>
            <person name="Sebastian A."/>
            <person name="Hirose S."/>
            <person name="Hara E."/>
            <person name="Tamaki H."/>
            <person name="Soulier N.T."/>
            <person name="Albert I."/>
            <person name="Hanada S."/>
            <person name="Bryant D.A."/>
            <person name="Tank M."/>
        </authorList>
    </citation>
    <scope>NUCLEOTIDE SEQUENCE</scope>
    <source>
        <strain evidence="5">MS-P2</strain>
    </source>
</reference>
<protein>
    <submittedName>
        <fullName evidence="5">Polyhydroxyalkanoate synthesis repressor PhaR</fullName>
    </submittedName>
</protein>
<dbReference type="EMBL" id="CP076448">
    <property type="protein sequence ID" value="QXM23722.1"/>
    <property type="molecule type" value="Genomic_DNA"/>
</dbReference>
<feature type="region of interest" description="Disordered" evidence="2">
    <location>
        <begin position="1"/>
        <end position="22"/>
    </location>
</feature>
<proteinExistence type="predicted"/>
<organism evidence="5 6">
    <name type="scientific">Elioraea tepida</name>
    <dbReference type="NCBI Taxonomy" id="2843330"/>
    <lineage>
        <taxon>Bacteria</taxon>
        <taxon>Pseudomonadati</taxon>
        <taxon>Pseudomonadota</taxon>
        <taxon>Alphaproteobacteria</taxon>
        <taxon>Acetobacterales</taxon>
        <taxon>Elioraeaceae</taxon>
        <taxon>Elioraea</taxon>
    </lineage>
</organism>
<evidence type="ECO:0000256" key="1">
    <source>
        <dbReference type="SAM" id="Coils"/>
    </source>
</evidence>
<dbReference type="NCBIfam" id="TIGR01848">
    <property type="entry name" value="PHA_reg_PhaR"/>
    <property type="match status" value="1"/>
</dbReference>
<evidence type="ECO:0000313" key="5">
    <source>
        <dbReference type="EMBL" id="QXM23722.1"/>
    </source>
</evidence>
<dbReference type="Pfam" id="PF07879">
    <property type="entry name" value="PHB_acc_N"/>
    <property type="match status" value="1"/>
</dbReference>
<name>A0A975YIS7_9PROT</name>
<dbReference type="AlphaFoldDB" id="A0A975YIS7"/>
<evidence type="ECO:0000259" key="3">
    <source>
        <dbReference type="Pfam" id="PF05233"/>
    </source>
</evidence>
<sequence>MAEPAPAAEAVTKEPGAQAADTPSPVVVKKYANRRLYNTEASSYVTLDHLAQMVKDGREFVVYDAKTGEDITRQVLTQIIVEEEAKGSNLLPISFLRQLISFYGDSLQGLVPRYLEHAMAAFARQQEQFRRAMQQTMEGFFPFSMEEVGKQNMAMLERAFSLFAPFYRPPSAQGAEPPAQAQDEAAQLAKLKAELEALREELARLTKPKV</sequence>
<dbReference type="GO" id="GO:0006355">
    <property type="term" value="P:regulation of DNA-templated transcription"/>
    <property type="evidence" value="ECO:0007669"/>
    <property type="project" value="InterPro"/>
</dbReference>
<dbReference type="KEGG" id="elio:KO353_10420"/>
<dbReference type="InterPro" id="IPR012909">
    <property type="entry name" value="PHA_DNA-bd_N"/>
</dbReference>
<accession>A0A975YIS7</accession>
<evidence type="ECO:0000259" key="4">
    <source>
        <dbReference type="Pfam" id="PF07879"/>
    </source>
</evidence>
<dbReference type="RefSeq" id="WP_218284621.1">
    <property type="nucleotide sequence ID" value="NZ_CP076448.1"/>
</dbReference>